<proteinExistence type="predicted"/>
<keyword evidence="3" id="KW-1185">Reference proteome</keyword>
<evidence type="ECO:0000256" key="1">
    <source>
        <dbReference type="SAM" id="Phobius"/>
    </source>
</evidence>
<name>A0ABY5I372_9FIRM</name>
<dbReference type="Proteomes" id="UP001060112">
    <property type="component" value="Chromosome"/>
</dbReference>
<protein>
    <submittedName>
        <fullName evidence="2">Uncharacterized protein</fullName>
    </submittedName>
</protein>
<dbReference type="RefSeq" id="WP_290138702.1">
    <property type="nucleotide sequence ID" value="NZ_CP101620.1"/>
</dbReference>
<keyword evidence="1" id="KW-0472">Membrane</keyword>
<evidence type="ECO:0000313" key="2">
    <source>
        <dbReference type="EMBL" id="UTY38402.1"/>
    </source>
</evidence>
<feature type="transmembrane region" description="Helical" evidence="1">
    <location>
        <begin position="136"/>
        <end position="157"/>
    </location>
</feature>
<feature type="transmembrane region" description="Helical" evidence="1">
    <location>
        <begin position="169"/>
        <end position="192"/>
    </location>
</feature>
<evidence type="ECO:0000313" key="3">
    <source>
        <dbReference type="Proteomes" id="UP001060112"/>
    </source>
</evidence>
<keyword evidence="1" id="KW-0812">Transmembrane</keyword>
<dbReference type="EMBL" id="CP101620">
    <property type="protein sequence ID" value="UTY38402.1"/>
    <property type="molecule type" value="Genomic_DNA"/>
</dbReference>
<keyword evidence="1" id="KW-1133">Transmembrane helix</keyword>
<sequence length="193" mass="22606">MIVTAIFGAFDATLQSQQQAVLKNIINVEKKDGTPFESLLTNENIAYIDYGYHLEQCQLQAANQDIEATKYFLPQHNNHVSLIQGRMPQNDMEILVSQPFYQKYHNQNLTLTYQQKTFSLVIVGVLPQDFLVKMKFIYPILLKIIFQNLSIIMNVLLKPKQHKINPFIKHYHMIILFIMKYKNVSIVINLYFH</sequence>
<organism evidence="2 3">
    <name type="scientific">Allocoprobacillus halotolerans</name>
    <dbReference type="NCBI Taxonomy" id="2944914"/>
    <lineage>
        <taxon>Bacteria</taxon>
        <taxon>Bacillati</taxon>
        <taxon>Bacillota</taxon>
        <taxon>Erysipelotrichia</taxon>
        <taxon>Erysipelotrichales</taxon>
        <taxon>Erysipelotrichaceae</taxon>
        <taxon>Allocoprobacillus</taxon>
    </lineage>
</organism>
<reference evidence="2" key="1">
    <citation type="submission" date="2022-07" db="EMBL/GenBank/DDBJ databases">
        <title>Faecal culturing of patients with breast cancer.</title>
        <authorList>
            <person name="Teng N.M.Y."/>
            <person name="Kiu R."/>
            <person name="Evans R."/>
            <person name="Baker D.J."/>
            <person name="Zenner C."/>
            <person name="Robinson S.D."/>
            <person name="Hall L.J."/>
        </authorList>
    </citation>
    <scope>NUCLEOTIDE SEQUENCE</scope>
    <source>
        <strain evidence="2">LH1062</strain>
    </source>
</reference>
<accession>A0ABY5I372</accession>
<gene>
    <name evidence="2" type="ORF">NMU03_12140</name>
</gene>